<sequence length="138" mass="15595">MPLLFAIFFEMQYIFSLFDDIILICIPSESIESKYFIRSRTGTHTVIRLQYQNISGLSLQICHITGLEFIRVVITIDIDILVLKRGGFHLIFKDVDEVVSMMTSVGGPPGTSSTVWKTSVEELESLLPNAFSAYIRIS</sequence>
<evidence type="ECO:0000313" key="2">
    <source>
        <dbReference type="Proteomes" id="UP000728032"/>
    </source>
</evidence>
<keyword evidence="2" id="KW-1185">Reference proteome</keyword>
<dbReference type="Proteomes" id="UP000728032">
    <property type="component" value="Unassembled WGS sequence"/>
</dbReference>
<accession>A0A7R9QKN6</accession>
<name>A0A7R9QKN6_9ACAR</name>
<protein>
    <submittedName>
        <fullName evidence="1">Uncharacterized protein</fullName>
    </submittedName>
</protein>
<dbReference type="EMBL" id="OC918436">
    <property type="protein sequence ID" value="CAD7649396.1"/>
    <property type="molecule type" value="Genomic_DNA"/>
</dbReference>
<dbReference type="AlphaFoldDB" id="A0A7R9QKN6"/>
<reference evidence="1" key="1">
    <citation type="submission" date="2020-11" db="EMBL/GenBank/DDBJ databases">
        <authorList>
            <person name="Tran Van P."/>
        </authorList>
    </citation>
    <scope>NUCLEOTIDE SEQUENCE</scope>
</reference>
<proteinExistence type="predicted"/>
<evidence type="ECO:0000313" key="1">
    <source>
        <dbReference type="EMBL" id="CAD7649396.1"/>
    </source>
</evidence>
<gene>
    <name evidence="1" type="ORF">ONB1V03_LOCUS7267</name>
</gene>
<dbReference type="EMBL" id="CAJPVJ010003611">
    <property type="protein sequence ID" value="CAG2167771.1"/>
    <property type="molecule type" value="Genomic_DNA"/>
</dbReference>
<organism evidence="1">
    <name type="scientific">Oppiella nova</name>
    <dbReference type="NCBI Taxonomy" id="334625"/>
    <lineage>
        <taxon>Eukaryota</taxon>
        <taxon>Metazoa</taxon>
        <taxon>Ecdysozoa</taxon>
        <taxon>Arthropoda</taxon>
        <taxon>Chelicerata</taxon>
        <taxon>Arachnida</taxon>
        <taxon>Acari</taxon>
        <taxon>Acariformes</taxon>
        <taxon>Sarcoptiformes</taxon>
        <taxon>Oribatida</taxon>
        <taxon>Brachypylina</taxon>
        <taxon>Oppioidea</taxon>
        <taxon>Oppiidae</taxon>
        <taxon>Oppiella</taxon>
    </lineage>
</organism>